<gene>
    <name evidence="9" type="ORF">LCGC14_0007160</name>
</gene>
<feature type="domain" description="TonB-dependent receptor plug" evidence="8">
    <location>
        <begin position="56"/>
        <end position="177"/>
    </location>
</feature>
<dbReference type="InterPro" id="IPR000531">
    <property type="entry name" value="Beta-barrel_TonB"/>
</dbReference>
<reference evidence="9" key="1">
    <citation type="journal article" date="2015" name="Nature">
        <title>Complex archaea that bridge the gap between prokaryotes and eukaryotes.</title>
        <authorList>
            <person name="Spang A."/>
            <person name="Saw J.H."/>
            <person name="Jorgensen S.L."/>
            <person name="Zaremba-Niedzwiedzka K."/>
            <person name="Martijn J."/>
            <person name="Lind A.E."/>
            <person name="van Eijk R."/>
            <person name="Schleper C."/>
            <person name="Guy L."/>
            <person name="Ettema T.J."/>
        </authorList>
    </citation>
    <scope>NUCLEOTIDE SEQUENCE</scope>
</reference>
<evidence type="ECO:0000313" key="9">
    <source>
        <dbReference type="EMBL" id="KKO12699.1"/>
    </source>
</evidence>
<keyword evidence="4" id="KW-0798">TonB box</keyword>
<dbReference type="SUPFAM" id="SSF56935">
    <property type="entry name" value="Porins"/>
    <property type="match status" value="1"/>
</dbReference>
<dbReference type="PANTHER" id="PTHR47234">
    <property type="match status" value="1"/>
</dbReference>
<keyword evidence="3" id="KW-0812">Transmembrane</keyword>
<accession>A0A0F9Z5V1</accession>
<evidence type="ECO:0000259" key="8">
    <source>
        <dbReference type="Pfam" id="PF07715"/>
    </source>
</evidence>
<dbReference type="Gene3D" id="2.40.170.20">
    <property type="entry name" value="TonB-dependent receptor, beta-barrel domain"/>
    <property type="match status" value="1"/>
</dbReference>
<evidence type="ECO:0000256" key="6">
    <source>
        <dbReference type="ARBA" id="ARBA00023237"/>
    </source>
</evidence>
<comment type="caution">
    <text evidence="9">The sequence shown here is derived from an EMBL/GenBank/DDBJ whole genome shotgun (WGS) entry which is preliminary data.</text>
</comment>
<dbReference type="GO" id="GO:0009279">
    <property type="term" value="C:cell outer membrane"/>
    <property type="evidence" value="ECO:0007669"/>
    <property type="project" value="UniProtKB-SubCell"/>
</dbReference>
<evidence type="ECO:0008006" key="10">
    <source>
        <dbReference type="Google" id="ProtNLM"/>
    </source>
</evidence>
<dbReference type="InterPro" id="IPR039426">
    <property type="entry name" value="TonB-dep_rcpt-like"/>
</dbReference>
<dbReference type="InterPro" id="IPR037066">
    <property type="entry name" value="Plug_dom_sf"/>
</dbReference>
<dbReference type="PANTHER" id="PTHR47234:SF2">
    <property type="entry name" value="TONB-DEPENDENT RECEPTOR"/>
    <property type="match status" value="1"/>
</dbReference>
<dbReference type="Gene3D" id="2.170.130.10">
    <property type="entry name" value="TonB-dependent receptor, plug domain"/>
    <property type="match status" value="1"/>
</dbReference>
<dbReference type="InterPro" id="IPR012910">
    <property type="entry name" value="Plug_dom"/>
</dbReference>
<dbReference type="Pfam" id="PF00593">
    <property type="entry name" value="TonB_dep_Rec_b-barrel"/>
    <property type="match status" value="1"/>
</dbReference>
<dbReference type="Pfam" id="PF07715">
    <property type="entry name" value="Plug"/>
    <property type="match status" value="1"/>
</dbReference>
<sequence>MNMKPQKVFTRSRLNYAIAILAGVASTPFTYAQESTEPVIEELVVTGSRIQRVDNATSTQPLSVISAEDLSSSATVDIGEILNENPALLSSVTSTNSIGGTAANSTRSSNVGGSALNLRALGSQRTLTLVNGRRHVSGIEGTSSVDVSTIPSALIERVEVLTGGASAVYGADAVTGVVNFVLRNDYEGVDIDFRTGISGEGDANTLSLRALIGQNFDDNRGNFTISLQHDSSDGLRAGDRDFLANDGRATGDVNPALRFQQGDINASNTPNLAQYYNFNNTGLFPYGLRIPTAEAFASNYLNEFGSAPTLTAAEQALFDRPSSASPRAFLPGRTFNITSPYGVVALGDFGTSIPLGQEPDLNGNGTSDCLDSFTGYNSSLDGAASFGAAGGCWVINEAGELVSYEDGLVTGNFNQFGAAQSYIAPNRPFVIPQDDKYSINLNGRYEISPTMELFAETKYVYHEVVFGGGGNQATDLLYGAPDNPFLPAQLAPFANNPGVGFVGPGGLYISRDSDDWGDNESINRRTTYRLVGGLRGSLDQWGLDYEVAANYGKFNRHYKSPFTPITDRFFAAIDVTTDPATGQPVCRSDLSATAYPRTTPFNFPSYLGGGALSSFFSFQAGDGQCQPANLFGGKGSISQESIDFFTYTRTVKEEIEQSVVSGFVSGNSSEFFTLPAGPVSFAFGGEWREETSAQEYDNYDQGILPVSGVTANGVAFEAGDWIGDVSNAQSLGGSPGNRALSTSASYDVWDIFGEFEIPLLSNLPLIETLTLDGAFRRADYSTFGESDTFKVGGLWAPVQDVRFRANYSKAVRVPNLFELFSPEQGQNFRPNDPCDVSQLSSAPDPTLRQNNCVADLQAKGVLNENIFDASGNYIFVDPLSAGFPGVIGGNPDLQPEEAITKTLGVVIQPRFVEGLTVSLDYWDIVIEDAISEISSQNIATSCYDSPSLDNPFCELLDRNREPSSAQSGGFTFLRQVQLNFGEAKATGVDLNVNYQFALGDYQFGLGGAVTKQLELEFIEPSNPGEEAVVDDDLMEMNRPEWAGQLNFSVATGPFSVSLRSQYLSEMALTGPIETAVQNYGPGIFSDEFFSHNLSANWDYSSTVRVYGGVSNVTDEEPYATQRSYPVSPVGRAYYLGINVAL</sequence>
<proteinExistence type="predicted"/>
<dbReference type="EMBL" id="LAZR01000001">
    <property type="protein sequence ID" value="KKO12699.1"/>
    <property type="molecule type" value="Genomic_DNA"/>
</dbReference>
<evidence type="ECO:0000256" key="5">
    <source>
        <dbReference type="ARBA" id="ARBA00023136"/>
    </source>
</evidence>
<evidence type="ECO:0000259" key="7">
    <source>
        <dbReference type="Pfam" id="PF00593"/>
    </source>
</evidence>
<dbReference type="PROSITE" id="PS52016">
    <property type="entry name" value="TONB_DEPENDENT_REC_3"/>
    <property type="match status" value="1"/>
</dbReference>
<keyword evidence="5" id="KW-0472">Membrane</keyword>
<evidence type="ECO:0000256" key="2">
    <source>
        <dbReference type="ARBA" id="ARBA00022448"/>
    </source>
</evidence>
<feature type="domain" description="TonB-dependent receptor-like beta-barrel" evidence="7">
    <location>
        <begin position="487"/>
        <end position="1112"/>
    </location>
</feature>
<dbReference type="InterPro" id="IPR036942">
    <property type="entry name" value="Beta-barrel_TonB_sf"/>
</dbReference>
<comment type="subcellular location">
    <subcellularLocation>
        <location evidence="1">Cell outer membrane</location>
        <topology evidence="1">Multi-pass membrane protein</topology>
    </subcellularLocation>
</comment>
<dbReference type="AlphaFoldDB" id="A0A0F9Z5V1"/>
<evidence type="ECO:0000256" key="3">
    <source>
        <dbReference type="ARBA" id="ARBA00022692"/>
    </source>
</evidence>
<evidence type="ECO:0000256" key="1">
    <source>
        <dbReference type="ARBA" id="ARBA00004571"/>
    </source>
</evidence>
<evidence type="ECO:0000256" key="4">
    <source>
        <dbReference type="ARBA" id="ARBA00023077"/>
    </source>
</evidence>
<protein>
    <recommendedName>
        <fullName evidence="10">TonB-dependent receptor</fullName>
    </recommendedName>
</protein>
<organism evidence="9">
    <name type="scientific">marine sediment metagenome</name>
    <dbReference type="NCBI Taxonomy" id="412755"/>
    <lineage>
        <taxon>unclassified sequences</taxon>
        <taxon>metagenomes</taxon>
        <taxon>ecological metagenomes</taxon>
    </lineage>
</organism>
<keyword evidence="2" id="KW-0813">Transport</keyword>
<name>A0A0F9Z5V1_9ZZZZ</name>
<keyword evidence="6" id="KW-0998">Cell outer membrane</keyword>